<dbReference type="PROSITE" id="PS51186">
    <property type="entry name" value="GNAT"/>
    <property type="match status" value="1"/>
</dbReference>
<dbReference type="InterPro" id="IPR029063">
    <property type="entry name" value="SAM-dependent_MTases_sf"/>
</dbReference>
<dbReference type="Pfam" id="PF13649">
    <property type="entry name" value="Methyltransf_25"/>
    <property type="match status" value="1"/>
</dbReference>
<proteinExistence type="predicted"/>
<accession>A0AAE3ATH6</accession>
<dbReference type="InterPro" id="IPR000182">
    <property type="entry name" value="GNAT_dom"/>
</dbReference>
<evidence type="ECO:0000259" key="1">
    <source>
        <dbReference type="PROSITE" id="PS51186"/>
    </source>
</evidence>
<dbReference type="Gene3D" id="3.40.630.30">
    <property type="match status" value="1"/>
</dbReference>
<dbReference type="GO" id="GO:0008168">
    <property type="term" value="F:methyltransferase activity"/>
    <property type="evidence" value="ECO:0007669"/>
    <property type="project" value="UniProtKB-KW"/>
</dbReference>
<dbReference type="GO" id="GO:0032259">
    <property type="term" value="P:methylation"/>
    <property type="evidence" value="ECO:0007669"/>
    <property type="project" value="UniProtKB-KW"/>
</dbReference>
<keyword evidence="2" id="KW-0808">Transferase</keyword>
<dbReference type="Pfam" id="PF13302">
    <property type="entry name" value="Acetyltransf_3"/>
    <property type="match status" value="1"/>
</dbReference>
<dbReference type="CDD" id="cd02440">
    <property type="entry name" value="AdoMet_MTases"/>
    <property type="match status" value="1"/>
</dbReference>
<evidence type="ECO:0000313" key="2">
    <source>
        <dbReference type="EMBL" id="MCC2167616.1"/>
    </source>
</evidence>
<dbReference type="RefSeq" id="WP_021915336.1">
    <property type="nucleotide sequence ID" value="NZ_JAJEQF010000016.1"/>
</dbReference>
<gene>
    <name evidence="2" type="ORF">LKD45_07910</name>
</gene>
<organism evidence="2 3">
    <name type="scientific">Gallintestinimicrobium propionicum</name>
    <dbReference type="NCBI Taxonomy" id="2981770"/>
    <lineage>
        <taxon>Bacteria</taxon>
        <taxon>Bacillati</taxon>
        <taxon>Bacillota</taxon>
        <taxon>Clostridia</taxon>
        <taxon>Lachnospirales</taxon>
        <taxon>Lachnospiraceae</taxon>
        <taxon>Gallintestinimicrobium</taxon>
    </lineage>
</organism>
<dbReference type="SUPFAM" id="SSF53335">
    <property type="entry name" value="S-adenosyl-L-methionine-dependent methyltransferases"/>
    <property type="match status" value="1"/>
</dbReference>
<dbReference type="SUPFAM" id="SSF55729">
    <property type="entry name" value="Acyl-CoA N-acyltransferases (Nat)"/>
    <property type="match status" value="1"/>
</dbReference>
<name>A0AAE3ATH6_9FIRM</name>
<dbReference type="AlphaFoldDB" id="A0AAE3ATH6"/>
<dbReference type="Gene3D" id="3.40.50.150">
    <property type="entry name" value="Vaccinia Virus protein VP39"/>
    <property type="match status" value="1"/>
</dbReference>
<dbReference type="PANTHER" id="PTHR43792:SF1">
    <property type="entry name" value="N-ACETYLTRANSFERASE DOMAIN-CONTAINING PROTEIN"/>
    <property type="match status" value="1"/>
</dbReference>
<dbReference type="PANTHER" id="PTHR43792">
    <property type="entry name" value="GNAT FAMILY, PUTATIVE (AFU_ORTHOLOGUE AFUA_3G00765)-RELATED-RELATED"/>
    <property type="match status" value="1"/>
</dbReference>
<keyword evidence="3" id="KW-1185">Reference proteome</keyword>
<keyword evidence="2" id="KW-0489">Methyltransferase</keyword>
<dbReference type="EMBL" id="JAJEQF010000016">
    <property type="protein sequence ID" value="MCC2167616.1"/>
    <property type="molecule type" value="Genomic_DNA"/>
</dbReference>
<comment type="caution">
    <text evidence="2">The sequence shown here is derived from an EMBL/GenBank/DDBJ whole genome shotgun (WGS) entry which is preliminary data.</text>
</comment>
<protein>
    <submittedName>
        <fullName evidence="2">Bifunctional GNAT family N-acetyltransferase/class I SAM-dependent methyltransferase</fullName>
    </submittedName>
</protein>
<dbReference type="GO" id="GO:0016747">
    <property type="term" value="F:acyltransferase activity, transferring groups other than amino-acyl groups"/>
    <property type="evidence" value="ECO:0007669"/>
    <property type="project" value="InterPro"/>
</dbReference>
<sequence length="448" mass="51823">MKTPILETSRLWLKPLKEEDAPGAFLWTGDPKVSWYMRYETHGSLEDTKQWLREEEKQLDSDLLYDFGFHKKDSDELIGSGGLTFNQQQGIWELGCNLRRDCWNQGYGTEAAAAILSFAENTLHIHRVMARRAKENTASGRVLEKNGFSFVRECWDQKWSGSHRFECREYIWKSEKKEEKNSAARNEVERFYDDEYEEWNRLEWHTPEFEVTKRYMEEYIPGDTPQKILDIGGGPGRYSIFLAQKGHDVTLFDLSGKNIRQAIEKAQEADVLLDSCIHGDALRLSEYLYKAEQYDVVLLMGPLYHLMREQDREKALQEALRVLKPGGLLFASFISTYAPIQDYASGLYDFGDMDRLLAGLEDGTAQPGKNFTSSYFCGEKEAEDMMEKAGLCQLAFAGVENILCGKEELLHKLASQQQEKWLNLAWRLSQDRKLLGMSEHFLYIGRKQ</sequence>
<dbReference type="Proteomes" id="UP001199355">
    <property type="component" value="Unassembled WGS sequence"/>
</dbReference>
<dbReference type="InterPro" id="IPR016181">
    <property type="entry name" value="Acyl_CoA_acyltransferase"/>
</dbReference>
<dbReference type="InterPro" id="IPR051531">
    <property type="entry name" value="N-acetyltransferase"/>
</dbReference>
<reference evidence="2 3" key="1">
    <citation type="submission" date="2021-10" db="EMBL/GenBank/DDBJ databases">
        <title>Anaerobic single-cell dispensing facilitates the cultivation of human gut bacteria.</title>
        <authorList>
            <person name="Afrizal A."/>
        </authorList>
    </citation>
    <scope>NUCLEOTIDE SEQUENCE [LARGE SCALE GENOMIC DNA]</scope>
    <source>
        <strain evidence="2 3">CLA-AA-H244</strain>
    </source>
</reference>
<evidence type="ECO:0000313" key="3">
    <source>
        <dbReference type="Proteomes" id="UP001199355"/>
    </source>
</evidence>
<dbReference type="InterPro" id="IPR041698">
    <property type="entry name" value="Methyltransf_25"/>
</dbReference>
<feature type="domain" description="N-acetyltransferase" evidence="1">
    <location>
        <begin position="11"/>
        <end position="177"/>
    </location>
</feature>